<dbReference type="CDD" id="cd02573">
    <property type="entry name" value="PseudoU_synth_EcTruB"/>
    <property type="match status" value="1"/>
</dbReference>
<evidence type="ECO:0000259" key="7">
    <source>
        <dbReference type="Pfam" id="PF09157"/>
    </source>
</evidence>
<dbReference type="EMBL" id="JBBMFA010000101">
    <property type="protein sequence ID" value="MEQ2520998.1"/>
    <property type="molecule type" value="Genomic_DNA"/>
</dbReference>
<comment type="caution">
    <text evidence="9">The sequence shown here is derived from an EMBL/GenBank/DDBJ whole genome shotgun (WGS) entry which is preliminary data.</text>
</comment>
<feature type="domain" description="Pseudouridine synthase II N-terminal" evidence="6">
    <location>
        <begin position="23"/>
        <end position="173"/>
    </location>
</feature>
<dbReference type="EC" id="5.4.99.25" evidence="5"/>
<keyword evidence="3 5" id="KW-0819">tRNA processing</keyword>
<evidence type="ECO:0000256" key="4">
    <source>
        <dbReference type="ARBA" id="ARBA00023235"/>
    </source>
</evidence>
<proteinExistence type="inferred from homology"/>
<dbReference type="InterPro" id="IPR032819">
    <property type="entry name" value="TruB_C"/>
</dbReference>
<feature type="active site" description="Nucleophile" evidence="5">
    <location>
        <position position="38"/>
    </location>
</feature>
<keyword evidence="4 5" id="KW-0413">Isomerase</keyword>
<dbReference type="RefSeq" id="WP_349216539.1">
    <property type="nucleotide sequence ID" value="NZ_JBBMFA010000101.1"/>
</dbReference>
<evidence type="ECO:0000256" key="2">
    <source>
        <dbReference type="ARBA" id="ARBA00005642"/>
    </source>
</evidence>
<evidence type="ECO:0000256" key="1">
    <source>
        <dbReference type="ARBA" id="ARBA00000385"/>
    </source>
</evidence>
<organism evidence="9 10">
    <name type="scientific">Ruthenibacterium intestinale</name>
    <dbReference type="NCBI Taxonomy" id="3133163"/>
    <lineage>
        <taxon>Bacteria</taxon>
        <taxon>Bacillati</taxon>
        <taxon>Bacillota</taxon>
        <taxon>Clostridia</taxon>
        <taxon>Eubacteriales</taxon>
        <taxon>Oscillospiraceae</taxon>
        <taxon>Ruthenibacterium</taxon>
    </lineage>
</organism>
<dbReference type="PANTHER" id="PTHR13767">
    <property type="entry name" value="TRNA-PSEUDOURIDINE SYNTHASE"/>
    <property type="match status" value="1"/>
</dbReference>
<evidence type="ECO:0000256" key="5">
    <source>
        <dbReference type="HAMAP-Rule" id="MF_01080"/>
    </source>
</evidence>
<dbReference type="GO" id="GO:0160148">
    <property type="term" value="F:tRNA pseudouridine(55) synthase activity"/>
    <property type="evidence" value="ECO:0007669"/>
    <property type="project" value="UniProtKB-EC"/>
</dbReference>
<dbReference type="Pfam" id="PF01509">
    <property type="entry name" value="TruB_N"/>
    <property type="match status" value="1"/>
</dbReference>
<dbReference type="Pfam" id="PF16198">
    <property type="entry name" value="TruB_C_2"/>
    <property type="match status" value="1"/>
</dbReference>
<dbReference type="Pfam" id="PF09157">
    <property type="entry name" value="TruB-C_2"/>
    <property type="match status" value="1"/>
</dbReference>
<dbReference type="HAMAP" id="MF_01080">
    <property type="entry name" value="TruB_bact"/>
    <property type="match status" value="1"/>
</dbReference>
<dbReference type="NCBIfam" id="TIGR00431">
    <property type="entry name" value="TruB"/>
    <property type="match status" value="1"/>
</dbReference>
<comment type="function">
    <text evidence="5">Responsible for synthesis of pseudouridine from uracil-55 in the psi GC loop of transfer RNAs.</text>
</comment>
<accession>A0ABV1GGR1</accession>
<comment type="similarity">
    <text evidence="2 5">Belongs to the pseudouridine synthase TruB family. Type 1 subfamily.</text>
</comment>
<dbReference type="InterPro" id="IPR020103">
    <property type="entry name" value="PsdUridine_synth_cat_dom_sf"/>
</dbReference>
<keyword evidence="10" id="KW-1185">Reference proteome</keyword>
<comment type="catalytic activity">
    <reaction evidence="1 5">
        <text>uridine(55) in tRNA = pseudouridine(55) in tRNA</text>
        <dbReference type="Rhea" id="RHEA:42532"/>
        <dbReference type="Rhea" id="RHEA-COMP:10101"/>
        <dbReference type="Rhea" id="RHEA-COMP:10102"/>
        <dbReference type="ChEBI" id="CHEBI:65314"/>
        <dbReference type="ChEBI" id="CHEBI:65315"/>
        <dbReference type="EC" id="5.4.99.25"/>
    </reaction>
</comment>
<sequence length="293" mass="31969">MQGILIVDKPAGFTSFDVVAKLRGICKTRKIGHSGTLDPMATGVLPVFIGGAAKAVDMQQNTDKAYDAVMLLGRRTDTGDVTGETLEEAPLPPNLDEAAVRQVLDRFLGPQMQLPPMYSAVKINGQPLYKAARRGETVERKPRPVTIHSLTLTGRVSEREYALHVACGKGTYVRTLVEDIGTALGVPATLAALRRTQAGPYTQEQAVGFEQIQQARDEGRLEQLLLSVETVFAHLPVWQVDETGEKRLRNGAPVYRCAAADGLVRLRRDGAFLGVGRVKNGTLHTEKLFVERE</sequence>
<evidence type="ECO:0000256" key="3">
    <source>
        <dbReference type="ARBA" id="ARBA00022694"/>
    </source>
</evidence>
<dbReference type="PANTHER" id="PTHR13767:SF2">
    <property type="entry name" value="PSEUDOURIDYLATE SYNTHASE TRUB1"/>
    <property type="match status" value="1"/>
</dbReference>
<evidence type="ECO:0000313" key="10">
    <source>
        <dbReference type="Proteomes" id="UP001477672"/>
    </source>
</evidence>
<reference evidence="9 10" key="1">
    <citation type="submission" date="2024-03" db="EMBL/GenBank/DDBJ databases">
        <title>Human intestinal bacterial collection.</title>
        <authorList>
            <person name="Pauvert C."/>
            <person name="Hitch T.C.A."/>
            <person name="Clavel T."/>
        </authorList>
    </citation>
    <scope>NUCLEOTIDE SEQUENCE [LARGE SCALE GENOMIC DNA]</scope>
    <source>
        <strain evidence="9 10">CLA-JM-H11</strain>
    </source>
</reference>
<dbReference type="InterPro" id="IPR014780">
    <property type="entry name" value="tRNA_psdUridine_synth_TruB"/>
</dbReference>
<evidence type="ECO:0000313" key="9">
    <source>
        <dbReference type="EMBL" id="MEQ2520998.1"/>
    </source>
</evidence>
<dbReference type="InterPro" id="IPR002501">
    <property type="entry name" value="PsdUridine_synth_N"/>
</dbReference>
<evidence type="ECO:0000259" key="8">
    <source>
        <dbReference type="Pfam" id="PF16198"/>
    </source>
</evidence>
<dbReference type="SUPFAM" id="SSF55120">
    <property type="entry name" value="Pseudouridine synthase"/>
    <property type="match status" value="1"/>
</dbReference>
<gene>
    <name evidence="5 9" type="primary">truB</name>
    <name evidence="9" type="ORF">WMO24_11240</name>
</gene>
<feature type="domain" description="tRNA pseudouridine synthase II TruB subfamily 1 C-terminal" evidence="7">
    <location>
        <begin position="238"/>
        <end position="288"/>
    </location>
</feature>
<feature type="domain" description="tRNA pseudouridylate synthase B C-terminal" evidence="8">
    <location>
        <begin position="174"/>
        <end position="232"/>
    </location>
</feature>
<dbReference type="InterPro" id="IPR015240">
    <property type="entry name" value="tRNA_sdUridine_synth_fam1_C"/>
</dbReference>
<name>A0ABV1GGR1_9FIRM</name>
<protein>
    <recommendedName>
        <fullName evidence="5">tRNA pseudouridine synthase B</fullName>
        <ecNumber evidence="5">5.4.99.25</ecNumber>
    </recommendedName>
    <alternativeName>
        <fullName evidence="5">tRNA pseudouridine(55) synthase</fullName>
        <shortName evidence="5">Psi55 synthase</shortName>
    </alternativeName>
    <alternativeName>
        <fullName evidence="5">tRNA pseudouridylate synthase</fullName>
    </alternativeName>
    <alternativeName>
        <fullName evidence="5">tRNA-uridine isomerase</fullName>
    </alternativeName>
</protein>
<dbReference type="Gene3D" id="3.30.2350.10">
    <property type="entry name" value="Pseudouridine synthase"/>
    <property type="match status" value="1"/>
</dbReference>
<evidence type="ECO:0000259" key="6">
    <source>
        <dbReference type="Pfam" id="PF01509"/>
    </source>
</evidence>
<dbReference type="Proteomes" id="UP001477672">
    <property type="component" value="Unassembled WGS sequence"/>
</dbReference>